<sequence length="106" mass="12615">MINILKILWVVVHNYILIYKPVGVINNCEFIAIFFLRKETLLNHNFKSSLNVCAIKNDTTIIFLKYIYTTHYFFDNVMIYREIKLLIYLLFKVGLLLLKGEINCCF</sequence>
<accession>J9DU28</accession>
<dbReference type="Proteomes" id="UP000003163">
    <property type="component" value="Unassembled WGS sequence"/>
</dbReference>
<proteinExistence type="predicted"/>
<protein>
    <submittedName>
        <fullName evidence="1">Uncharacterized protein</fullName>
    </submittedName>
</protein>
<evidence type="ECO:0000313" key="1">
    <source>
        <dbReference type="EMBL" id="EJW04802.1"/>
    </source>
</evidence>
<organism evidence="1 2">
    <name type="scientific">Edhazardia aedis (strain USNM 41457)</name>
    <name type="common">Microsporidian parasite</name>
    <dbReference type="NCBI Taxonomy" id="1003232"/>
    <lineage>
        <taxon>Eukaryota</taxon>
        <taxon>Fungi</taxon>
        <taxon>Fungi incertae sedis</taxon>
        <taxon>Microsporidia</taxon>
        <taxon>Edhazardia</taxon>
    </lineage>
</organism>
<dbReference type="InParanoid" id="J9DU28"/>
<dbReference type="AlphaFoldDB" id="J9DU28"/>
<reference evidence="1 2" key="1">
    <citation type="submission" date="2011-08" db="EMBL/GenBank/DDBJ databases">
        <authorList>
            <person name="Liu Z.J."/>
            <person name="Shi F.L."/>
            <person name="Lu J.Q."/>
            <person name="Li M."/>
            <person name="Wang Z.L."/>
        </authorList>
    </citation>
    <scope>NUCLEOTIDE SEQUENCE [LARGE SCALE GENOMIC DNA]</scope>
    <source>
        <strain evidence="1 2">USNM 41457</strain>
    </source>
</reference>
<comment type="caution">
    <text evidence="1">The sequence shown here is derived from an EMBL/GenBank/DDBJ whole genome shotgun (WGS) entry which is preliminary data.</text>
</comment>
<dbReference type="VEuPathDB" id="MicrosporidiaDB:EDEG_01024"/>
<dbReference type="EMBL" id="AFBI03000013">
    <property type="protein sequence ID" value="EJW04802.1"/>
    <property type="molecule type" value="Genomic_DNA"/>
</dbReference>
<dbReference type="HOGENOM" id="CLU_2223229_0_0_1"/>
<evidence type="ECO:0000313" key="2">
    <source>
        <dbReference type="Proteomes" id="UP000003163"/>
    </source>
</evidence>
<reference evidence="2" key="2">
    <citation type="submission" date="2015-07" db="EMBL/GenBank/DDBJ databases">
        <title>Contrasting host-pathogen interactions and genome evolution in two generalist and specialist microsporidian pathogens of mosquitoes.</title>
        <authorList>
            <consortium name="The Broad Institute Genomics Platform"/>
            <consortium name="The Broad Institute Genome Sequencing Center for Infectious Disease"/>
            <person name="Cuomo C.A."/>
            <person name="Sanscrainte N.D."/>
            <person name="Goldberg J.M."/>
            <person name="Heiman D."/>
            <person name="Young S."/>
            <person name="Zeng Q."/>
            <person name="Becnel J.J."/>
            <person name="Birren B.W."/>
        </authorList>
    </citation>
    <scope>NUCLEOTIDE SEQUENCE [LARGE SCALE GENOMIC DNA]</scope>
    <source>
        <strain evidence="2">USNM 41457</strain>
    </source>
</reference>
<keyword evidence="2" id="KW-1185">Reference proteome</keyword>
<gene>
    <name evidence="1" type="ORF">EDEG_01024</name>
</gene>
<name>J9DU28_EDHAE</name>